<feature type="transmembrane region" description="Helical" evidence="1">
    <location>
        <begin position="485"/>
        <end position="508"/>
    </location>
</feature>
<keyword evidence="1" id="KW-1133">Transmembrane helix</keyword>
<accession>A0A8J3IAN4</accession>
<sequence length="514" mass="56729">MQAAQASPAIGYNNWGRIWKWTSKTYKGQFTLQASALLVLALLLALLSSQAVSRASEDLDTIGNDSIPSVDAAQAMAQYVEDIDAKAADYLAAVGLTELQPCVVPGPNTAVISLTVHACDDHTIDAEIQLFNQELYKAAHNVTYPGERTAIERITAGFEEYTSHIAVMRSEFTQATNTENTHDPHMLKAWQAYVAASNVLHSKIAWQPPVNAQGHVVFNESNVPSCLLKGQSAPATTWVQGSIEDILTCFGDINKSHLDAAYNDTSSFLDGSRALLFALCVLFCVLLLLCSLRLAGVTHRVVNIGLTPAFLVSIFLSFSVISLFNGMAGRHGAYGQMVKDDYDSVYYAAQLKRSGTMANADESRWLVSLRFGDQEQTTRWANDWKQNVVEVQSLLARARNNRTWKEEDQPLTDMQHNWSTYYTIDARIRDAAGNGSDQQQILQAEHISTGESNQTFSKFLDAVDRLSQANRAHYQETFAGIHSTLAISLLLYSLLYPLVGLAAAWGIARRFKDF</sequence>
<keyword evidence="3" id="KW-1185">Reference proteome</keyword>
<feature type="transmembrane region" description="Helical" evidence="1">
    <location>
        <begin position="301"/>
        <end position="324"/>
    </location>
</feature>
<comment type="caution">
    <text evidence="2">The sequence shown here is derived from an EMBL/GenBank/DDBJ whole genome shotgun (WGS) entry which is preliminary data.</text>
</comment>
<protein>
    <submittedName>
        <fullName evidence="2">Uncharacterized protein</fullName>
    </submittedName>
</protein>
<reference evidence="2" key="1">
    <citation type="submission" date="2020-10" db="EMBL/GenBank/DDBJ databases">
        <title>Taxonomic study of unclassified bacteria belonging to the class Ktedonobacteria.</title>
        <authorList>
            <person name="Yabe S."/>
            <person name="Wang C.M."/>
            <person name="Zheng Y."/>
            <person name="Sakai Y."/>
            <person name="Cavaletti L."/>
            <person name="Monciardini P."/>
            <person name="Donadio S."/>
        </authorList>
    </citation>
    <scope>NUCLEOTIDE SEQUENCE</scope>
    <source>
        <strain evidence="2">SOSP1-1</strain>
    </source>
</reference>
<name>A0A8J3IAN4_9CHLR</name>
<evidence type="ECO:0000256" key="1">
    <source>
        <dbReference type="SAM" id="Phobius"/>
    </source>
</evidence>
<organism evidence="2 3">
    <name type="scientific">Ktedonospora formicarum</name>
    <dbReference type="NCBI Taxonomy" id="2778364"/>
    <lineage>
        <taxon>Bacteria</taxon>
        <taxon>Bacillati</taxon>
        <taxon>Chloroflexota</taxon>
        <taxon>Ktedonobacteria</taxon>
        <taxon>Ktedonobacterales</taxon>
        <taxon>Ktedonobacteraceae</taxon>
        <taxon>Ktedonospora</taxon>
    </lineage>
</organism>
<evidence type="ECO:0000313" key="2">
    <source>
        <dbReference type="EMBL" id="GHO48798.1"/>
    </source>
</evidence>
<keyword evidence="1" id="KW-0472">Membrane</keyword>
<gene>
    <name evidence="2" type="ORF">KSX_69610</name>
</gene>
<dbReference type="AlphaFoldDB" id="A0A8J3IAN4"/>
<feature type="transmembrane region" description="Helical" evidence="1">
    <location>
        <begin position="274"/>
        <end position="294"/>
    </location>
</feature>
<proteinExistence type="predicted"/>
<keyword evidence="1" id="KW-0812">Transmembrane</keyword>
<dbReference type="Proteomes" id="UP000612362">
    <property type="component" value="Unassembled WGS sequence"/>
</dbReference>
<evidence type="ECO:0000313" key="3">
    <source>
        <dbReference type="Proteomes" id="UP000612362"/>
    </source>
</evidence>
<dbReference type="EMBL" id="BNJF01000004">
    <property type="protein sequence ID" value="GHO48798.1"/>
    <property type="molecule type" value="Genomic_DNA"/>
</dbReference>